<keyword evidence="3" id="KW-0804">Transcription</keyword>
<dbReference type="InterPro" id="IPR036388">
    <property type="entry name" value="WH-like_DNA-bd_sf"/>
</dbReference>
<dbReference type="Proteomes" id="UP000824024">
    <property type="component" value="Unassembled WGS sequence"/>
</dbReference>
<dbReference type="GO" id="GO:0003700">
    <property type="term" value="F:DNA-binding transcription factor activity"/>
    <property type="evidence" value="ECO:0007669"/>
    <property type="project" value="InterPro"/>
</dbReference>
<reference evidence="5" key="1">
    <citation type="journal article" date="2021" name="PeerJ">
        <title>Extensive microbial diversity within the chicken gut microbiome revealed by metagenomics and culture.</title>
        <authorList>
            <person name="Gilroy R."/>
            <person name="Ravi A."/>
            <person name="Getino M."/>
            <person name="Pursley I."/>
            <person name="Horton D.L."/>
            <person name="Alikhan N.F."/>
            <person name="Baker D."/>
            <person name="Gharbi K."/>
            <person name="Hall N."/>
            <person name="Watson M."/>
            <person name="Adriaenssens E.M."/>
            <person name="Foster-Nyarko E."/>
            <person name="Jarju S."/>
            <person name="Secka A."/>
            <person name="Antonio M."/>
            <person name="Oren A."/>
            <person name="Chaudhuri R.R."/>
            <person name="La Ragione R."/>
            <person name="Hildebrand F."/>
            <person name="Pallen M.J."/>
        </authorList>
    </citation>
    <scope>NUCLEOTIDE SEQUENCE</scope>
    <source>
        <strain evidence="5">CHK192-9172</strain>
    </source>
</reference>
<name>A0A9D2IER6_9FIRM</name>
<dbReference type="InterPro" id="IPR036390">
    <property type="entry name" value="WH_DNA-bd_sf"/>
</dbReference>
<comment type="caution">
    <text evidence="5">The sequence shown here is derived from an EMBL/GenBank/DDBJ whole genome shotgun (WGS) entry which is preliminary data.</text>
</comment>
<evidence type="ECO:0000256" key="3">
    <source>
        <dbReference type="ARBA" id="ARBA00023163"/>
    </source>
</evidence>
<keyword evidence="1" id="KW-0805">Transcription regulation</keyword>
<dbReference type="EMBL" id="DXCH01000046">
    <property type="protein sequence ID" value="HIZ06654.1"/>
    <property type="molecule type" value="Genomic_DNA"/>
</dbReference>
<evidence type="ECO:0000256" key="2">
    <source>
        <dbReference type="ARBA" id="ARBA00023125"/>
    </source>
</evidence>
<dbReference type="AlphaFoldDB" id="A0A9D2IER6"/>
<accession>A0A9D2IER6</accession>
<reference evidence="5" key="2">
    <citation type="submission" date="2021-04" db="EMBL/GenBank/DDBJ databases">
        <authorList>
            <person name="Gilroy R."/>
        </authorList>
    </citation>
    <scope>NUCLEOTIDE SEQUENCE</scope>
    <source>
        <strain evidence="5">CHK192-9172</strain>
    </source>
</reference>
<evidence type="ECO:0000256" key="1">
    <source>
        <dbReference type="ARBA" id="ARBA00023015"/>
    </source>
</evidence>
<dbReference type="PROSITE" id="PS50995">
    <property type="entry name" value="HTH_MARR_2"/>
    <property type="match status" value="1"/>
</dbReference>
<dbReference type="SUPFAM" id="SSF46785">
    <property type="entry name" value="Winged helix' DNA-binding domain"/>
    <property type="match status" value="1"/>
</dbReference>
<evidence type="ECO:0000313" key="6">
    <source>
        <dbReference type="Proteomes" id="UP000824024"/>
    </source>
</evidence>
<protein>
    <submittedName>
        <fullName evidence="5">MarR family winged helix-turn-helix transcriptional regulator</fullName>
    </submittedName>
</protein>
<gene>
    <name evidence="5" type="ORF">IAA08_01820</name>
</gene>
<proteinExistence type="predicted"/>
<keyword evidence="2" id="KW-0238">DNA-binding</keyword>
<dbReference type="PANTHER" id="PTHR42756">
    <property type="entry name" value="TRANSCRIPTIONAL REGULATOR, MARR"/>
    <property type="match status" value="1"/>
</dbReference>
<dbReference type="Gene3D" id="1.10.10.10">
    <property type="entry name" value="Winged helix-like DNA-binding domain superfamily/Winged helix DNA-binding domain"/>
    <property type="match status" value="1"/>
</dbReference>
<sequence length="139" mass="15765">MAEKDFIIERTILKIGNHVLNVRSDDLKSCDLTSNQSETLLFFDLHEGALILDLKEHLKISHQAARNIVERMKAKGLLYVTISHKDARAKQVFLSEKGKSVCEKLKEQGGSLGGNLLQYFTEEEKDQLLALLEKITRTL</sequence>
<organism evidence="5 6">
    <name type="scientific">Candidatus Eubacterium avistercoris</name>
    <dbReference type="NCBI Taxonomy" id="2838567"/>
    <lineage>
        <taxon>Bacteria</taxon>
        <taxon>Bacillati</taxon>
        <taxon>Bacillota</taxon>
        <taxon>Clostridia</taxon>
        <taxon>Eubacteriales</taxon>
        <taxon>Eubacteriaceae</taxon>
        <taxon>Eubacterium</taxon>
    </lineage>
</organism>
<dbReference type="PRINTS" id="PR00598">
    <property type="entry name" value="HTHMARR"/>
</dbReference>
<dbReference type="InterPro" id="IPR000835">
    <property type="entry name" value="HTH_MarR-typ"/>
</dbReference>
<dbReference type="SMART" id="SM00347">
    <property type="entry name" value="HTH_MARR"/>
    <property type="match status" value="1"/>
</dbReference>
<dbReference type="GO" id="GO:0003677">
    <property type="term" value="F:DNA binding"/>
    <property type="evidence" value="ECO:0007669"/>
    <property type="project" value="UniProtKB-KW"/>
</dbReference>
<feature type="domain" description="HTH marR-type" evidence="4">
    <location>
        <begin position="1"/>
        <end position="137"/>
    </location>
</feature>
<dbReference type="PANTHER" id="PTHR42756:SF1">
    <property type="entry name" value="TRANSCRIPTIONAL REPRESSOR OF EMRAB OPERON"/>
    <property type="match status" value="1"/>
</dbReference>
<evidence type="ECO:0000313" key="5">
    <source>
        <dbReference type="EMBL" id="HIZ06654.1"/>
    </source>
</evidence>
<dbReference type="Pfam" id="PF12802">
    <property type="entry name" value="MarR_2"/>
    <property type="match status" value="1"/>
</dbReference>
<evidence type="ECO:0000259" key="4">
    <source>
        <dbReference type="PROSITE" id="PS50995"/>
    </source>
</evidence>